<dbReference type="OrthoDB" id="1440001at2"/>
<gene>
    <name evidence="1" type="ORF">FGM00_16275</name>
</gene>
<proteinExistence type="predicted"/>
<sequence length="119" mass="12865">MRTITKRKITKSKLLLMSFSAAILLMYGCGKDSVLNPLGDCFGGNWAEQYADELVAWSNAATSYSEDPTPTKCSEYKAAAKNYLDALKEVAGCVPTASKAEINDAINEAKAEVDREGCD</sequence>
<dbReference type="EMBL" id="CP040710">
    <property type="protein sequence ID" value="QCX01589.1"/>
    <property type="molecule type" value="Genomic_DNA"/>
</dbReference>
<name>A0A5B7SW92_9FLAO</name>
<dbReference type="RefSeq" id="WP_138853926.1">
    <property type="nucleotide sequence ID" value="NZ_CP040710.1"/>
</dbReference>
<dbReference type="Proteomes" id="UP000310017">
    <property type="component" value="Chromosome"/>
</dbReference>
<accession>A0A5B7SW92</accession>
<evidence type="ECO:0000313" key="2">
    <source>
        <dbReference type="Proteomes" id="UP000310017"/>
    </source>
</evidence>
<protein>
    <recommendedName>
        <fullName evidence="3">Lipoprotein</fullName>
    </recommendedName>
</protein>
<organism evidence="1 2">
    <name type="scientific">Aggregatimonas sangjinii</name>
    <dbReference type="NCBI Taxonomy" id="2583587"/>
    <lineage>
        <taxon>Bacteria</taxon>
        <taxon>Pseudomonadati</taxon>
        <taxon>Bacteroidota</taxon>
        <taxon>Flavobacteriia</taxon>
        <taxon>Flavobacteriales</taxon>
        <taxon>Flavobacteriaceae</taxon>
        <taxon>Aggregatimonas</taxon>
    </lineage>
</organism>
<dbReference type="AlphaFoldDB" id="A0A5B7SW92"/>
<evidence type="ECO:0000313" key="1">
    <source>
        <dbReference type="EMBL" id="QCX01589.1"/>
    </source>
</evidence>
<reference evidence="1 2" key="1">
    <citation type="submission" date="2019-05" db="EMBL/GenBank/DDBJ databases">
        <title>Genome sequencing of F202Z8.</title>
        <authorList>
            <person name="Kwon Y.M."/>
        </authorList>
    </citation>
    <scope>NUCLEOTIDE SEQUENCE [LARGE SCALE GENOMIC DNA]</scope>
    <source>
        <strain evidence="1 2">F202Z8</strain>
    </source>
</reference>
<dbReference type="PROSITE" id="PS51257">
    <property type="entry name" value="PROKAR_LIPOPROTEIN"/>
    <property type="match status" value="1"/>
</dbReference>
<keyword evidence="2" id="KW-1185">Reference proteome</keyword>
<dbReference type="KEGG" id="asag:FGM00_16275"/>
<evidence type="ECO:0008006" key="3">
    <source>
        <dbReference type="Google" id="ProtNLM"/>
    </source>
</evidence>